<reference evidence="2 3" key="1">
    <citation type="journal article" date="2013" name="ISME J.">
        <title>A metabolic model for members of the genus Tetrasphaera involved in enhanced biological phosphorus removal.</title>
        <authorList>
            <person name="Kristiansen R."/>
            <person name="Nguyen H.T.T."/>
            <person name="Saunders A.M."/>
            <person name="Nielsen J.L."/>
            <person name="Wimmer R."/>
            <person name="Le V.Q."/>
            <person name="McIlroy S.J."/>
            <person name="Petrovski S."/>
            <person name="Seviour R.J."/>
            <person name="Calteau A."/>
            <person name="Nielsen K.L."/>
            <person name="Nielsen P.H."/>
        </authorList>
    </citation>
    <scope>NUCLEOTIDE SEQUENCE [LARGE SCALE GENOMIC DNA]</scope>
    <source>
        <strain evidence="2 3">Ben 74</strain>
    </source>
</reference>
<organism evidence="2 3">
    <name type="scientific">Nostocoides jenkinsii Ben 74</name>
    <dbReference type="NCBI Taxonomy" id="1193518"/>
    <lineage>
        <taxon>Bacteria</taxon>
        <taxon>Bacillati</taxon>
        <taxon>Actinomycetota</taxon>
        <taxon>Actinomycetes</taxon>
        <taxon>Micrococcales</taxon>
        <taxon>Intrasporangiaceae</taxon>
        <taxon>Nostocoides</taxon>
    </lineage>
</organism>
<evidence type="ECO:0000259" key="1">
    <source>
        <dbReference type="Pfam" id="PF05117"/>
    </source>
</evidence>
<dbReference type="InterPro" id="IPR016097">
    <property type="entry name" value="DUF695"/>
</dbReference>
<proteinExistence type="predicted"/>
<accession>A0A077MDX5</accession>
<name>A0A077MDX5_9MICO</name>
<feature type="domain" description="DUF695" evidence="1">
    <location>
        <begin position="241"/>
        <end position="337"/>
    </location>
</feature>
<dbReference type="AlphaFoldDB" id="A0A077MDX5"/>
<evidence type="ECO:0000313" key="2">
    <source>
        <dbReference type="EMBL" id="CCI54869.1"/>
    </source>
</evidence>
<dbReference type="Proteomes" id="UP000035720">
    <property type="component" value="Unassembled WGS sequence"/>
</dbReference>
<sequence>MSTEHEPSEPAGAGRGIREFWQWWEREGAALASRAASGTTTELDPLTTHVAAIHPDLQWEFSPGAQTAHLLVVTAAGDPGLRAVARAWLDAAPEPDVTWGFADLRQPLPDPGAEVIEFGGHRVAFADFVAAAHRGSTSIDVAVHHPVFLDIAEDDAAGLAYLALDSFLGEELTETWIGAVTWPGEPPLDAFPLRFLGSVVRDFVAEHRDDEGNPAWMALQGSGPTGRPVLALAQVPLRQITFPGFDIHLAITIPYAEQGPDGLPTPAGLALLREREEQLAASLGAEGRIVAHQSHDGVRLVHAYAAPDPAIAARVAEVAAAWPGTQVVVTADPGWALVNHLAG</sequence>
<dbReference type="Pfam" id="PF05117">
    <property type="entry name" value="DUF695"/>
    <property type="match status" value="1"/>
</dbReference>
<dbReference type="STRING" id="1193518.BN13_870003"/>
<dbReference type="RefSeq" id="WP_048547564.1">
    <property type="nucleotide sequence ID" value="NZ_HF571038.1"/>
</dbReference>
<keyword evidence="3" id="KW-1185">Reference proteome</keyword>
<comment type="caution">
    <text evidence="2">The sequence shown here is derived from an EMBL/GenBank/DDBJ whole genome shotgun (WGS) entry which is preliminary data.</text>
</comment>
<gene>
    <name evidence="2" type="ORF">BN13_870003</name>
</gene>
<dbReference type="OrthoDB" id="3828153at2"/>
<dbReference type="EMBL" id="CAJC01000202">
    <property type="protein sequence ID" value="CCI54869.1"/>
    <property type="molecule type" value="Genomic_DNA"/>
</dbReference>
<evidence type="ECO:0000313" key="3">
    <source>
        <dbReference type="Proteomes" id="UP000035720"/>
    </source>
</evidence>
<protein>
    <recommendedName>
        <fullName evidence="1">DUF695 domain-containing protein</fullName>
    </recommendedName>
</protein>